<gene>
    <name evidence="2" type="ORF">F0562_009587</name>
</gene>
<keyword evidence="3" id="KW-1185">Reference proteome</keyword>
<name>A0A5J4ZZ12_9ASTE</name>
<reference evidence="2 3" key="1">
    <citation type="submission" date="2019-09" db="EMBL/GenBank/DDBJ databases">
        <title>A chromosome-level genome assembly of the Chinese tupelo Nyssa sinensis.</title>
        <authorList>
            <person name="Yang X."/>
            <person name="Kang M."/>
            <person name="Yang Y."/>
            <person name="Xiong H."/>
            <person name="Wang M."/>
            <person name="Zhang Z."/>
            <person name="Wang Z."/>
            <person name="Wu H."/>
            <person name="Ma T."/>
            <person name="Liu J."/>
            <person name="Xi Z."/>
        </authorList>
    </citation>
    <scope>NUCLEOTIDE SEQUENCE [LARGE SCALE GENOMIC DNA]</scope>
    <source>
        <strain evidence="2">J267</strain>
        <tissue evidence="2">Leaf</tissue>
    </source>
</reference>
<keyword evidence="1" id="KW-0175">Coiled coil</keyword>
<sequence>MSMKEVWKLPCFNAEIPEAYLQLWKERYDTYRREMTKALNCDSESKNDFANEVIKKFKRLLNDAEELEESEKKEERDLQRGLGNI</sequence>
<dbReference type="EMBL" id="CM018047">
    <property type="protein sequence ID" value="KAA8523164.1"/>
    <property type="molecule type" value="Genomic_DNA"/>
</dbReference>
<evidence type="ECO:0000256" key="1">
    <source>
        <dbReference type="SAM" id="Coils"/>
    </source>
</evidence>
<dbReference type="AlphaFoldDB" id="A0A5J4ZZ12"/>
<accession>A0A5J4ZZ12</accession>
<evidence type="ECO:0000313" key="3">
    <source>
        <dbReference type="Proteomes" id="UP000325577"/>
    </source>
</evidence>
<feature type="coiled-coil region" evidence="1">
    <location>
        <begin position="47"/>
        <end position="77"/>
    </location>
</feature>
<protein>
    <submittedName>
        <fullName evidence="2">Uncharacterized protein</fullName>
    </submittedName>
</protein>
<dbReference type="OrthoDB" id="6513042at2759"/>
<dbReference type="Proteomes" id="UP000325577">
    <property type="component" value="Linkage Group LG4"/>
</dbReference>
<evidence type="ECO:0000313" key="2">
    <source>
        <dbReference type="EMBL" id="KAA8523164.1"/>
    </source>
</evidence>
<proteinExistence type="predicted"/>
<organism evidence="2 3">
    <name type="scientific">Nyssa sinensis</name>
    <dbReference type="NCBI Taxonomy" id="561372"/>
    <lineage>
        <taxon>Eukaryota</taxon>
        <taxon>Viridiplantae</taxon>
        <taxon>Streptophyta</taxon>
        <taxon>Embryophyta</taxon>
        <taxon>Tracheophyta</taxon>
        <taxon>Spermatophyta</taxon>
        <taxon>Magnoliopsida</taxon>
        <taxon>eudicotyledons</taxon>
        <taxon>Gunneridae</taxon>
        <taxon>Pentapetalae</taxon>
        <taxon>asterids</taxon>
        <taxon>Cornales</taxon>
        <taxon>Nyssaceae</taxon>
        <taxon>Nyssa</taxon>
    </lineage>
</organism>